<accession>A0ACB8FVP0</accession>
<keyword evidence="2" id="KW-1185">Reference proteome</keyword>
<evidence type="ECO:0000313" key="1">
    <source>
        <dbReference type="EMBL" id="KAH8010697.1"/>
    </source>
</evidence>
<name>A0ACB8FVP0_9SAUR</name>
<proteinExistence type="predicted"/>
<sequence>MHMTGHGYSIYNTVYTVVHILHAMYTYISNHGTEAMLDALPGLPKWYGIKEMQANWLGDCSGCYFEFMLKVNNKPTGERIAAYTSAPEAIYGASHLYILPSHRLLHGNNGLKEILQKKCVPGKDSLTSVTAINLLTNQEIPVVISAKSEFEGSLDTKIGVPCIRPDDAEVAQSLGLASENVIETLPDGSEKLANSGEFTGMSRQEAINAITQEARNKGVGGHLTSNKLKDWLVSRQRYWGTPIPIIHCKACGPVPVSYEDLPVRLPNITSFTGKGNKDHYSFTDMNPGQSFLRTLPLASGYEKDVDKLPVCVTKDYHQVAEL</sequence>
<dbReference type="Proteomes" id="UP000827872">
    <property type="component" value="Linkage Group LG11"/>
</dbReference>
<protein>
    <submittedName>
        <fullName evidence="1">Leucine--tRNA ligase, mitochondrial</fullName>
    </submittedName>
</protein>
<comment type="caution">
    <text evidence="1">The sequence shown here is derived from an EMBL/GenBank/DDBJ whole genome shotgun (WGS) entry which is preliminary data.</text>
</comment>
<dbReference type="EMBL" id="CM037624">
    <property type="protein sequence ID" value="KAH8010697.1"/>
    <property type="molecule type" value="Genomic_DNA"/>
</dbReference>
<reference evidence="1" key="1">
    <citation type="submission" date="2021-08" db="EMBL/GenBank/DDBJ databases">
        <title>The first chromosome-level gecko genome reveals the dynamic sex chromosomes of Neotropical dwarf geckos (Sphaerodactylidae: Sphaerodactylus).</title>
        <authorList>
            <person name="Pinto B.J."/>
            <person name="Keating S.E."/>
            <person name="Gamble T."/>
        </authorList>
    </citation>
    <scope>NUCLEOTIDE SEQUENCE</scope>
    <source>
        <strain evidence="1">TG3544</strain>
    </source>
</reference>
<evidence type="ECO:0000313" key="2">
    <source>
        <dbReference type="Proteomes" id="UP000827872"/>
    </source>
</evidence>
<keyword evidence="1" id="KW-0436">Ligase</keyword>
<gene>
    <name evidence="1" type="primary">LARS2_2</name>
    <name evidence="1" type="ORF">K3G42_011370</name>
</gene>
<organism evidence="1 2">
    <name type="scientific">Sphaerodactylus townsendi</name>
    <dbReference type="NCBI Taxonomy" id="933632"/>
    <lineage>
        <taxon>Eukaryota</taxon>
        <taxon>Metazoa</taxon>
        <taxon>Chordata</taxon>
        <taxon>Craniata</taxon>
        <taxon>Vertebrata</taxon>
        <taxon>Euteleostomi</taxon>
        <taxon>Lepidosauria</taxon>
        <taxon>Squamata</taxon>
        <taxon>Bifurcata</taxon>
        <taxon>Gekkota</taxon>
        <taxon>Sphaerodactylidae</taxon>
        <taxon>Sphaerodactylus</taxon>
    </lineage>
</organism>